<dbReference type="SUPFAM" id="SSF49785">
    <property type="entry name" value="Galactose-binding domain-like"/>
    <property type="match status" value="1"/>
</dbReference>
<dbReference type="RefSeq" id="XP_056554944.1">
    <property type="nucleotide sequence ID" value="XM_056699531.1"/>
</dbReference>
<dbReference type="SMART" id="SM00939">
    <property type="entry name" value="PepX_C"/>
    <property type="match status" value="1"/>
</dbReference>
<reference evidence="3" key="1">
    <citation type="submission" date="2022-11" db="EMBL/GenBank/DDBJ databases">
        <authorList>
            <person name="Petersen C."/>
        </authorList>
    </citation>
    <scope>NUCLEOTIDE SEQUENCE</scope>
    <source>
        <strain evidence="3">IBT 29864</strain>
    </source>
</reference>
<dbReference type="InterPro" id="IPR008979">
    <property type="entry name" value="Galactose-bd-like_sf"/>
</dbReference>
<dbReference type="InterPro" id="IPR005674">
    <property type="entry name" value="CocE/Ser_esterase"/>
</dbReference>
<dbReference type="Pfam" id="PF02129">
    <property type="entry name" value="Peptidase_S15"/>
    <property type="match status" value="1"/>
</dbReference>
<dbReference type="GeneID" id="81438710"/>
<dbReference type="GO" id="GO:0072330">
    <property type="term" value="P:monocarboxylic acid biosynthetic process"/>
    <property type="evidence" value="ECO:0007669"/>
    <property type="project" value="UniProtKB-ARBA"/>
</dbReference>
<dbReference type="InterPro" id="IPR050585">
    <property type="entry name" value="Xaa-Pro_dipeptidyl-ppase/CocE"/>
</dbReference>
<name>A0A9W9V8P1_9EURO</name>
<dbReference type="Pfam" id="PF08530">
    <property type="entry name" value="PepX_C"/>
    <property type="match status" value="1"/>
</dbReference>
<dbReference type="Gene3D" id="1.10.3020.20">
    <property type="match status" value="1"/>
</dbReference>
<keyword evidence="4" id="KW-1185">Reference proteome</keyword>
<dbReference type="InterPro" id="IPR013736">
    <property type="entry name" value="Xaa-Pro_dipept_C"/>
</dbReference>
<proteinExistence type="predicted"/>
<dbReference type="PANTHER" id="PTHR43056:SF10">
    <property type="entry name" value="COCE_NOND FAMILY, PUTATIVE (AFU_ORTHOLOGUE AFUA_7G00600)-RELATED"/>
    <property type="match status" value="1"/>
</dbReference>
<feature type="domain" description="Xaa-Pro dipeptidyl-peptidase C-terminal" evidence="2">
    <location>
        <begin position="324"/>
        <end position="583"/>
    </location>
</feature>
<evidence type="ECO:0000313" key="4">
    <source>
        <dbReference type="Proteomes" id="UP001147782"/>
    </source>
</evidence>
<evidence type="ECO:0000256" key="1">
    <source>
        <dbReference type="ARBA" id="ARBA00022801"/>
    </source>
</evidence>
<dbReference type="InterPro" id="IPR029058">
    <property type="entry name" value="AB_hydrolase_fold"/>
</dbReference>
<gene>
    <name evidence="3" type="ORF">N7496_006602</name>
</gene>
<dbReference type="GO" id="GO:0017000">
    <property type="term" value="P:antibiotic biosynthetic process"/>
    <property type="evidence" value="ECO:0007669"/>
    <property type="project" value="UniProtKB-ARBA"/>
</dbReference>
<dbReference type="EMBL" id="JAPZBS010000005">
    <property type="protein sequence ID" value="KAJ5370510.1"/>
    <property type="molecule type" value="Genomic_DNA"/>
</dbReference>
<evidence type="ECO:0000259" key="2">
    <source>
        <dbReference type="SMART" id="SM00939"/>
    </source>
</evidence>
<dbReference type="Gene3D" id="2.60.120.260">
    <property type="entry name" value="Galactose-binding domain-like"/>
    <property type="match status" value="1"/>
</dbReference>
<dbReference type="Gene3D" id="3.40.50.1820">
    <property type="entry name" value="alpha/beta hydrolase"/>
    <property type="match status" value="1"/>
</dbReference>
<comment type="caution">
    <text evidence="3">The sequence shown here is derived from an EMBL/GenBank/DDBJ whole genome shotgun (WGS) entry which is preliminary data.</text>
</comment>
<protein>
    <recommendedName>
        <fullName evidence="2">Xaa-Pro dipeptidyl-peptidase C-terminal domain-containing protein</fullName>
    </recommendedName>
</protein>
<dbReference type="Proteomes" id="UP001147782">
    <property type="component" value="Unassembled WGS sequence"/>
</dbReference>
<dbReference type="OrthoDB" id="2578740at2759"/>
<evidence type="ECO:0000313" key="3">
    <source>
        <dbReference type="EMBL" id="KAJ5370510.1"/>
    </source>
</evidence>
<dbReference type="PANTHER" id="PTHR43056">
    <property type="entry name" value="PEPTIDASE S9 PROLYL OLIGOPEPTIDASE"/>
    <property type="match status" value="1"/>
</dbReference>
<keyword evidence="1" id="KW-0378">Hydrolase</keyword>
<accession>A0A9W9V8P1</accession>
<dbReference type="GO" id="GO:0008239">
    <property type="term" value="F:dipeptidyl-peptidase activity"/>
    <property type="evidence" value="ECO:0007669"/>
    <property type="project" value="InterPro"/>
</dbReference>
<dbReference type="NCBIfam" id="TIGR00976">
    <property type="entry name" value="CocE_NonD"/>
    <property type="match status" value="1"/>
</dbReference>
<dbReference type="SUPFAM" id="SSF53474">
    <property type="entry name" value="alpha/beta-Hydrolases"/>
    <property type="match status" value="1"/>
</dbReference>
<reference evidence="3" key="2">
    <citation type="journal article" date="2023" name="IMA Fungus">
        <title>Comparative genomic study of the Penicillium genus elucidates a diverse pangenome and 15 lateral gene transfer events.</title>
        <authorList>
            <person name="Petersen C."/>
            <person name="Sorensen T."/>
            <person name="Nielsen M.R."/>
            <person name="Sondergaard T.E."/>
            <person name="Sorensen J.L."/>
            <person name="Fitzpatrick D.A."/>
            <person name="Frisvad J.C."/>
            <person name="Nielsen K.L."/>
        </authorList>
    </citation>
    <scope>NUCLEOTIDE SEQUENCE</scope>
    <source>
        <strain evidence="3">IBT 29864</strain>
    </source>
</reference>
<dbReference type="InterPro" id="IPR000383">
    <property type="entry name" value="Xaa-Pro-like_dom"/>
</dbReference>
<sequence>MPAPVQVAYTPIHKPRVGENNYQGFAPGRQEILPKGWKLCHETKALTEDLLVEHDVEIVVRDGCRLYVDIYRPANSSEKVPAIMGWSCYGKKYSSYHMFPRVVWNVCVNPSDLSGLEKFEGLDPQLWCPRGYAIISVDSRGTGNSDGQIPLMGSQDGEDGYDVVEAIAAKPWCNGRVGLAGNSALAISQWFTAQLAPPSLAAIAPWEGAADIFREQFCRGGIFSMSNFEMITEKSIRGGSGVEDLAEMYRRCKTSNTYWEDKRADMSNIQCPTFIVGSDLSSIHTMGSIRGWMEITHANKWIRWSGYQEWFELYCNKEMDAELHQFFDRYLIGIENDWEKTPQVRWTSLQFGDRNPRENLVYDNFPIPQTDYRELFLHENTLIQEPASSASSLSYNSEDPQNFAEFSFTFTDASRLIGLPKATLYMSCKEHDDMCVYVIIRKKGRDGTPLMHLNFPREVTPVQRIADIKPEQRTSTTLFLGPTGQLRASHRNYDLSKSIHPQFPFHPHDTEDKVTPGEIVKLEIGIWSMGIDFEAGETISIRVGGVFPSIAEYSAYHNPRPEEERNKGVHTIHFGPEHRSSIILPFIPLK</sequence>
<organism evidence="3 4">
    <name type="scientific">Penicillium cataractarum</name>
    <dbReference type="NCBI Taxonomy" id="2100454"/>
    <lineage>
        <taxon>Eukaryota</taxon>
        <taxon>Fungi</taxon>
        <taxon>Dikarya</taxon>
        <taxon>Ascomycota</taxon>
        <taxon>Pezizomycotina</taxon>
        <taxon>Eurotiomycetes</taxon>
        <taxon>Eurotiomycetidae</taxon>
        <taxon>Eurotiales</taxon>
        <taxon>Aspergillaceae</taxon>
        <taxon>Penicillium</taxon>
    </lineage>
</organism>
<dbReference type="AlphaFoldDB" id="A0A9W9V8P1"/>